<evidence type="ECO:0000313" key="3">
    <source>
        <dbReference type="EMBL" id="KAB2568802.1"/>
    </source>
</evidence>
<gene>
    <name evidence="3" type="ORF">DBV05_g12524</name>
</gene>
<protein>
    <recommendedName>
        <fullName evidence="2">Nephrocystin 3-like N-terminal domain-containing protein</fullName>
    </recommendedName>
</protein>
<evidence type="ECO:0000259" key="2">
    <source>
        <dbReference type="Pfam" id="PF24883"/>
    </source>
</evidence>
<dbReference type="AlphaFoldDB" id="A0A5N5CU10"/>
<dbReference type="Gene3D" id="3.40.50.300">
    <property type="entry name" value="P-loop containing nucleotide triphosphate hydrolases"/>
    <property type="match status" value="1"/>
</dbReference>
<accession>A0A5N5CU10</accession>
<name>A0A5N5CU10_9PEZI</name>
<dbReference type="OrthoDB" id="195446at2759"/>
<evidence type="ECO:0000313" key="4">
    <source>
        <dbReference type="Proteomes" id="UP000325902"/>
    </source>
</evidence>
<keyword evidence="1" id="KW-0677">Repeat</keyword>
<feature type="domain" description="Nephrocystin 3-like N-terminal" evidence="2">
    <location>
        <begin position="218"/>
        <end position="383"/>
    </location>
</feature>
<dbReference type="PANTHER" id="PTHR10039:SF16">
    <property type="entry name" value="GPI INOSITOL-DEACYLASE"/>
    <property type="match status" value="1"/>
</dbReference>
<proteinExistence type="predicted"/>
<dbReference type="SUPFAM" id="SSF52540">
    <property type="entry name" value="P-loop containing nucleoside triphosphate hydrolases"/>
    <property type="match status" value="1"/>
</dbReference>
<sequence length="444" mass="49720">MADPLSIAASVGGLALLARDIVKLIVSVTGTVRGATSQLQELRQSVALLCGYLESLSLIIDDDDNAPAPMSILACNQTLEKIRLILKKFDFGSETSVSSSSALPTKHSAWRDVKQKVRWVIDKDEAAKLLADLEQHKSVLSLALSKKSLTSIIEVLKKQDVALQQMEEIRKEQSRIRQRQIQDSERRLSQERREMLNTVSGMRPEDSFRKHFSLHQDGTGVWFLESSEFDKFMSTPNSRLWVYGIPGAGKSVLSAMIIDHISTQRTEHIALAFFFCEYFNTATQTCRNIFRSIAKQLSLQNPTALETLEKFFNDETNLGQLDFEPEDGELLKLIVQMSTNFDNTIIVIDGLDECQENRAAVVESLAQLSSDGVGSIKTLFASRKESDINERLTSFENLSISASKADVRLYVAAQLKSRFRRMCEKDPALSEQILTVLVDKSEGM</sequence>
<dbReference type="PANTHER" id="PTHR10039">
    <property type="entry name" value="AMELOGENIN"/>
    <property type="match status" value="1"/>
</dbReference>
<keyword evidence="4" id="KW-1185">Reference proteome</keyword>
<organism evidence="3 4">
    <name type="scientific">Lasiodiplodia theobromae</name>
    <dbReference type="NCBI Taxonomy" id="45133"/>
    <lineage>
        <taxon>Eukaryota</taxon>
        <taxon>Fungi</taxon>
        <taxon>Dikarya</taxon>
        <taxon>Ascomycota</taxon>
        <taxon>Pezizomycotina</taxon>
        <taxon>Dothideomycetes</taxon>
        <taxon>Dothideomycetes incertae sedis</taxon>
        <taxon>Botryosphaeriales</taxon>
        <taxon>Botryosphaeriaceae</taxon>
        <taxon>Lasiodiplodia</taxon>
    </lineage>
</organism>
<reference evidence="3 4" key="1">
    <citation type="journal article" date="2019" name="Sci. Rep.">
        <title>A multi-omics analysis of the grapevine pathogen Lasiodiplodia theobromae reveals that temperature affects the expression of virulence- and pathogenicity-related genes.</title>
        <authorList>
            <person name="Felix C."/>
            <person name="Meneses R."/>
            <person name="Goncalves M.F.M."/>
            <person name="Tilleman L."/>
            <person name="Duarte A.S."/>
            <person name="Jorrin-Novo J.V."/>
            <person name="Van de Peer Y."/>
            <person name="Deforce D."/>
            <person name="Van Nieuwerburgh F."/>
            <person name="Esteves A.C."/>
            <person name="Alves A."/>
        </authorList>
    </citation>
    <scope>NUCLEOTIDE SEQUENCE [LARGE SCALE GENOMIC DNA]</scope>
    <source>
        <strain evidence="3 4">LA-SOL3</strain>
    </source>
</reference>
<comment type="caution">
    <text evidence="3">The sequence shown here is derived from an EMBL/GenBank/DDBJ whole genome shotgun (WGS) entry which is preliminary data.</text>
</comment>
<dbReference type="InterPro" id="IPR027417">
    <property type="entry name" value="P-loop_NTPase"/>
</dbReference>
<dbReference type="Proteomes" id="UP000325902">
    <property type="component" value="Unassembled WGS sequence"/>
</dbReference>
<dbReference type="EMBL" id="VCHE01000271">
    <property type="protein sequence ID" value="KAB2568802.1"/>
    <property type="molecule type" value="Genomic_DNA"/>
</dbReference>
<dbReference type="InterPro" id="IPR056884">
    <property type="entry name" value="NPHP3-like_N"/>
</dbReference>
<dbReference type="Pfam" id="PF24883">
    <property type="entry name" value="NPHP3_N"/>
    <property type="match status" value="1"/>
</dbReference>
<evidence type="ECO:0000256" key="1">
    <source>
        <dbReference type="ARBA" id="ARBA00022737"/>
    </source>
</evidence>